<dbReference type="GO" id="GO:0005886">
    <property type="term" value="C:plasma membrane"/>
    <property type="evidence" value="ECO:0007669"/>
    <property type="project" value="TreeGrafter"/>
</dbReference>
<proteinExistence type="inferred from homology"/>
<gene>
    <name evidence="4" type="ORF">AU467_10980</name>
</gene>
<dbReference type="GO" id="GO:0055130">
    <property type="term" value="P:D-alanine catabolic process"/>
    <property type="evidence" value="ECO:0007669"/>
    <property type="project" value="TreeGrafter"/>
</dbReference>
<accession>A0A101KXB1</accession>
<dbReference type="EMBL" id="LPWA01000002">
    <property type="protein sequence ID" value="KUM28677.1"/>
    <property type="molecule type" value="Genomic_DNA"/>
</dbReference>
<reference evidence="4 5" key="1">
    <citation type="submission" date="2015-12" db="EMBL/GenBank/DDBJ databases">
        <title>Draft genome sequence of Mesorhizobium sp. UFLA 01-765, a multitolerant efficient symbiont and plant-growth promoting strain isolated from Zn-mining soil using Leucaena leucocephala as a trap plant.</title>
        <authorList>
            <person name="Rangel W.M."/>
            <person name="Thijs S."/>
            <person name="Longatti S.M."/>
            <person name="Moreira F.M."/>
            <person name="Weyens N."/>
            <person name="Vangronsveld J."/>
            <person name="Van Hamme J.D."/>
            <person name="Bottos E.M."/>
            <person name="Rineau F."/>
        </authorList>
    </citation>
    <scope>NUCLEOTIDE SEQUENCE [LARGE SCALE GENOMIC DNA]</scope>
    <source>
        <strain evidence="4 5">UFLA 01-765</strain>
    </source>
</reference>
<comment type="similarity">
    <text evidence="1">Belongs to the DadA oxidoreductase family.</text>
</comment>
<feature type="domain" description="FAD dependent oxidoreductase" evidence="3">
    <location>
        <begin position="40"/>
        <end position="84"/>
    </location>
</feature>
<dbReference type="GO" id="GO:0005737">
    <property type="term" value="C:cytoplasm"/>
    <property type="evidence" value="ECO:0007669"/>
    <property type="project" value="TreeGrafter"/>
</dbReference>
<dbReference type="InterPro" id="IPR036188">
    <property type="entry name" value="FAD/NAD-bd_sf"/>
</dbReference>
<evidence type="ECO:0000313" key="5">
    <source>
        <dbReference type="Proteomes" id="UP000053176"/>
    </source>
</evidence>
<dbReference type="PANTHER" id="PTHR13847:SF280">
    <property type="entry name" value="D-AMINO ACID DEHYDROGENASE"/>
    <property type="match status" value="1"/>
</dbReference>
<sequence>MRCIETAAGSVHSVVTEHGEIRCHSVVLATGAWTRLFRGSWGCAIDFTPDAVPVIDAVDEIPGLLIASGFSGHGFGIGPAAAHLN</sequence>
<comment type="caution">
    <text evidence="4">The sequence shown here is derived from an EMBL/GenBank/DDBJ whole genome shotgun (WGS) entry which is preliminary data.</text>
</comment>
<dbReference type="InterPro" id="IPR006076">
    <property type="entry name" value="FAD-dep_OxRdtase"/>
</dbReference>
<dbReference type="SUPFAM" id="SSF51905">
    <property type="entry name" value="FAD/NAD(P)-binding domain"/>
    <property type="match status" value="1"/>
</dbReference>
<evidence type="ECO:0000259" key="3">
    <source>
        <dbReference type="Pfam" id="PF01266"/>
    </source>
</evidence>
<evidence type="ECO:0000256" key="2">
    <source>
        <dbReference type="ARBA" id="ARBA00023002"/>
    </source>
</evidence>
<dbReference type="AlphaFoldDB" id="A0A101KXB1"/>
<dbReference type="GO" id="GO:0008718">
    <property type="term" value="F:D-amino-acid dehydrogenase activity"/>
    <property type="evidence" value="ECO:0007669"/>
    <property type="project" value="TreeGrafter"/>
</dbReference>
<organism evidence="4 5">
    <name type="scientific">Rhizobium loti</name>
    <name type="common">Mesorhizobium loti</name>
    <dbReference type="NCBI Taxonomy" id="381"/>
    <lineage>
        <taxon>Bacteria</taxon>
        <taxon>Pseudomonadati</taxon>
        <taxon>Pseudomonadota</taxon>
        <taxon>Alphaproteobacteria</taxon>
        <taxon>Hyphomicrobiales</taxon>
        <taxon>Phyllobacteriaceae</taxon>
        <taxon>Mesorhizobium</taxon>
    </lineage>
</organism>
<dbReference type="Proteomes" id="UP000053176">
    <property type="component" value="Unassembled WGS sequence"/>
</dbReference>
<dbReference type="PANTHER" id="PTHR13847">
    <property type="entry name" value="SARCOSINE DEHYDROGENASE-RELATED"/>
    <property type="match status" value="1"/>
</dbReference>
<name>A0A101KXB1_RHILI</name>
<evidence type="ECO:0000313" key="4">
    <source>
        <dbReference type="EMBL" id="KUM28677.1"/>
    </source>
</evidence>
<evidence type="ECO:0000256" key="1">
    <source>
        <dbReference type="ARBA" id="ARBA00009410"/>
    </source>
</evidence>
<keyword evidence="2" id="KW-0560">Oxidoreductase</keyword>
<protein>
    <recommendedName>
        <fullName evidence="3">FAD dependent oxidoreductase domain-containing protein</fullName>
    </recommendedName>
</protein>
<dbReference type="Pfam" id="PF01266">
    <property type="entry name" value="DAO"/>
    <property type="match status" value="1"/>
</dbReference>
<dbReference type="Gene3D" id="3.50.50.60">
    <property type="entry name" value="FAD/NAD(P)-binding domain"/>
    <property type="match status" value="1"/>
</dbReference>